<comment type="caution">
    <text evidence="1">The sequence shown here is derived from an EMBL/GenBank/DDBJ whole genome shotgun (WGS) entry which is preliminary data.</text>
</comment>
<reference evidence="1" key="1">
    <citation type="submission" date="2022-06" db="EMBL/GenBank/DDBJ databases">
        <title>Genomic Encyclopedia of Archaeal and Bacterial Type Strains, Phase II (KMG-II): from individual species to whole genera.</title>
        <authorList>
            <person name="Goeker M."/>
        </authorList>
    </citation>
    <scope>NUCLEOTIDE SEQUENCE</scope>
    <source>
        <strain evidence="1">DSM 43935</strain>
    </source>
</reference>
<keyword evidence="2" id="KW-1185">Reference proteome</keyword>
<evidence type="ECO:0000313" key="1">
    <source>
        <dbReference type="EMBL" id="MCP2165057.1"/>
    </source>
</evidence>
<dbReference type="Proteomes" id="UP001206128">
    <property type="component" value="Unassembled WGS sequence"/>
</dbReference>
<sequence>MKARIDRLPDGRLTIEIDTRTHPEAQVLYDLITDTEPRPELLARGAEQARHAGRLAADNRPFFSGNQTLAQVTPDGVLVEHLWEGDKLLLSHEDFVDFVETYMRLLALRRTEAEARSSAGGPAQ</sequence>
<protein>
    <submittedName>
        <fullName evidence="1">Uncharacterized protein</fullName>
    </submittedName>
</protein>
<dbReference type="AlphaFoldDB" id="A0AAE3GD54"/>
<name>A0AAE3GD54_9PSEU</name>
<organism evidence="1 2">
    <name type="scientific">Goodfellowiella coeruleoviolacea</name>
    <dbReference type="NCBI Taxonomy" id="334858"/>
    <lineage>
        <taxon>Bacteria</taxon>
        <taxon>Bacillati</taxon>
        <taxon>Actinomycetota</taxon>
        <taxon>Actinomycetes</taxon>
        <taxon>Pseudonocardiales</taxon>
        <taxon>Pseudonocardiaceae</taxon>
        <taxon>Goodfellowiella</taxon>
    </lineage>
</organism>
<dbReference type="EMBL" id="JAMTCK010000004">
    <property type="protein sequence ID" value="MCP2165057.1"/>
    <property type="molecule type" value="Genomic_DNA"/>
</dbReference>
<accession>A0AAE3GD54</accession>
<dbReference type="RefSeq" id="WP_253769518.1">
    <property type="nucleotide sequence ID" value="NZ_JAMTCK010000004.1"/>
</dbReference>
<evidence type="ECO:0000313" key="2">
    <source>
        <dbReference type="Proteomes" id="UP001206128"/>
    </source>
</evidence>
<gene>
    <name evidence="1" type="ORF">LX83_001906</name>
</gene>
<proteinExistence type="predicted"/>